<dbReference type="Proteomes" id="UP001567538">
    <property type="component" value="Unassembled WGS sequence"/>
</dbReference>
<dbReference type="PANTHER" id="PTHR33228">
    <property type="entry name" value="PROTEIN GLUTAMINE DUMPER 4-RELATED"/>
    <property type="match status" value="1"/>
</dbReference>
<dbReference type="InterPro" id="IPR040359">
    <property type="entry name" value="GDU"/>
</dbReference>
<evidence type="ECO:0000256" key="5">
    <source>
        <dbReference type="ARBA" id="ARBA00022970"/>
    </source>
</evidence>
<evidence type="ECO:0000256" key="7">
    <source>
        <dbReference type="ARBA" id="ARBA00023136"/>
    </source>
</evidence>
<dbReference type="PANTHER" id="PTHR33228:SF76">
    <property type="entry name" value="PROTEIN GLUTAMINE DUMPER 7"/>
    <property type="match status" value="1"/>
</dbReference>
<gene>
    <name evidence="9" type="ORF">AAHA92_05706</name>
</gene>
<keyword evidence="6 8" id="KW-1133">Transmembrane helix</keyword>
<protein>
    <submittedName>
        <fullName evidence="9">Protein GLUTAMINE DUMPER 5-like</fullName>
    </submittedName>
</protein>
<feature type="transmembrane region" description="Helical" evidence="8">
    <location>
        <begin position="29"/>
        <end position="49"/>
    </location>
</feature>
<keyword evidence="4 8" id="KW-0812">Transmembrane</keyword>
<dbReference type="GO" id="GO:0006865">
    <property type="term" value="P:amino acid transport"/>
    <property type="evidence" value="ECO:0007669"/>
    <property type="project" value="UniProtKB-KW"/>
</dbReference>
<proteinExistence type="inferred from homology"/>
<evidence type="ECO:0000313" key="9">
    <source>
        <dbReference type="EMBL" id="KAL1563213.1"/>
    </source>
</evidence>
<organism evidence="9 10">
    <name type="scientific">Salvia divinorum</name>
    <name type="common">Maria pastora</name>
    <name type="synonym">Diviner's sage</name>
    <dbReference type="NCBI Taxonomy" id="28513"/>
    <lineage>
        <taxon>Eukaryota</taxon>
        <taxon>Viridiplantae</taxon>
        <taxon>Streptophyta</taxon>
        <taxon>Embryophyta</taxon>
        <taxon>Tracheophyta</taxon>
        <taxon>Spermatophyta</taxon>
        <taxon>Magnoliopsida</taxon>
        <taxon>eudicotyledons</taxon>
        <taxon>Gunneridae</taxon>
        <taxon>Pentapetalae</taxon>
        <taxon>asterids</taxon>
        <taxon>lamiids</taxon>
        <taxon>Lamiales</taxon>
        <taxon>Lamiaceae</taxon>
        <taxon>Nepetoideae</taxon>
        <taxon>Mentheae</taxon>
        <taxon>Salviinae</taxon>
        <taxon>Salvia</taxon>
        <taxon>Salvia subgen. Calosphace</taxon>
    </lineage>
</organism>
<keyword evidence="3" id="KW-0813">Transport</keyword>
<comment type="caution">
    <text evidence="9">The sequence shown here is derived from an EMBL/GenBank/DDBJ whole genome shotgun (WGS) entry which is preliminary data.</text>
</comment>
<evidence type="ECO:0000256" key="4">
    <source>
        <dbReference type="ARBA" id="ARBA00022692"/>
    </source>
</evidence>
<keyword evidence="10" id="KW-1185">Reference proteome</keyword>
<comment type="subcellular location">
    <subcellularLocation>
        <location evidence="1">Membrane</location>
        <topology evidence="1">Single-pass membrane protein</topology>
    </subcellularLocation>
</comment>
<dbReference type="AlphaFoldDB" id="A0ABD1I6T7"/>
<evidence type="ECO:0000313" key="10">
    <source>
        <dbReference type="Proteomes" id="UP001567538"/>
    </source>
</evidence>
<evidence type="ECO:0000256" key="6">
    <source>
        <dbReference type="ARBA" id="ARBA00022989"/>
    </source>
</evidence>
<evidence type="ECO:0000256" key="3">
    <source>
        <dbReference type="ARBA" id="ARBA00022448"/>
    </source>
</evidence>
<dbReference type="GO" id="GO:0016020">
    <property type="term" value="C:membrane"/>
    <property type="evidence" value="ECO:0007669"/>
    <property type="project" value="UniProtKB-SubCell"/>
</dbReference>
<keyword evidence="5" id="KW-0029">Amino-acid transport</keyword>
<evidence type="ECO:0000256" key="1">
    <source>
        <dbReference type="ARBA" id="ARBA00004167"/>
    </source>
</evidence>
<reference evidence="9 10" key="1">
    <citation type="submission" date="2024-06" db="EMBL/GenBank/DDBJ databases">
        <title>A chromosome level genome sequence of Diviner's sage (Salvia divinorum).</title>
        <authorList>
            <person name="Ford S.A."/>
            <person name="Ro D.-K."/>
            <person name="Ness R.W."/>
            <person name="Phillips M.A."/>
        </authorList>
    </citation>
    <scope>NUCLEOTIDE SEQUENCE [LARGE SCALE GENOMIC DNA]</scope>
    <source>
        <strain evidence="9">SAF-2024a</strain>
        <tissue evidence="9">Leaf</tissue>
    </source>
</reference>
<evidence type="ECO:0000256" key="8">
    <source>
        <dbReference type="SAM" id="Phobius"/>
    </source>
</evidence>
<keyword evidence="7 8" id="KW-0472">Membrane</keyword>
<dbReference type="GO" id="GO:0080143">
    <property type="term" value="P:regulation of amino acid export"/>
    <property type="evidence" value="ECO:0007669"/>
    <property type="project" value="UniProtKB-ARBA"/>
</dbReference>
<sequence length="101" mass="10535">MAANIQHPTTTTAAAADAGFQRWNSPIPYLFGGLALVMGVVALALLVLACSYKNSSSEEEPSSEKSVKAAPPLQPDVEPRIVVIMAGETNPTYLAKPIAAP</sequence>
<name>A0ABD1I6T7_SALDI</name>
<comment type="similarity">
    <text evidence="2">Belongs to the GLUTAMINE DUMPER 1 (TC 9.B.60) family.</text>
</comment>
<evidence type="ECO:0000256" key="2">
    <source>
        <dbReference type="ARBA" id="ARBA00009977"/>
    </source>
</evidence>
<accession>A0ABD1I6T7</accession>
<dbReference type="EMBL" id="JBEAFC010000003">
    <property type="protein sequence ID" value="KAL1563213.1"/>
    <property type="molecule type" value="Genomic_DNA"/>
</dbReference>